<keyword evidence="2" id="KW-0805">Transcription regulation</keyword>
<evidence type="ECO:0000313" key="8">
    <source>
        <dbReference type="EMBL" id="CAG7908858.1"/>
    </source>
</evidence>
<evidence type="ECO:0000256" key="6">
    <source>
        <dbReference type="SAM" id="MobiDB-lite"/>
    </source>
</evidence>
<dbReference type="GO" id="GO:0006355">
    <property type="term" value="P:regulation of DNA-templated transcription"/>
    <property type="evidence" value="ECO:0007669"/>
    <property type="project" value="InterPro"/>
</dbReference>
<dbReference type="GO" id="GO:0005634">
    <property type="term" value="C:nucleus"/>
    <property type="evidence" value="ECO:0007669"/>
    <property type="project" value="UniProtKB-SubCell"/>
</dbReference>
<dbReference type="PANTHER" id="PTHR31989">
    <property type="entry name" value="NAC DOMAIN-CONTAINING PROTEIN 82-RELATED"/>
    <property type="match status" value="1"/>
</dbReference>
<feature type="region of interest" description="Disordered" evidence="6">
    <location>
        <begin position="317"/>
        <end position="353"/>
    </location>
</feature>
<sequence>MVDPHPVGFRFRPTDEEIFNPYLKSKNMYGNTSHVDEVISTVDIYSFDPLELASQSSSTRKETDNVLYFFCPKENRYNRGERQSRKTKSGSWKKTGVTTNIMRKRGDCEKIGEKRVFVFQYSKILGGSKSKSDWVMHEYVATFVFPAQTPMVTYALCKVMFKGDASDLPSSSAAAPAGGGGSGGSGGGGCEGGGGSGGGGCDVRGGDGDGGGNRGGGGGSGGGCDGGGGGGDGGCDGGGGSGGGGEVEHTHSLITPMNNRGGGMSAEAEAETERSSSELHNLRQFSGFLHLEEETQMEDAIRRAINNLSPHDLNCLLNNDYDDEEQGNTQEDKRGERQSRKTKSGFWKKTGPTMDIFQKRGDREKIGEKRVLVFHLSGSKSKSDWVMHEYVATFLPPTDQMTYTLCKLKFKGDASDLPSSSGGDGGGGDGGCGYDGGGGCDGDGGGGDRCDGGDGCGGGDGDGGGGGGVDEHNQYLITHMNNSGGYEVSKSSLDASKENMMMYKGLRWESTIKWIKRSSTTKEEVSVTGKYRSCIKKTLL</sequence>
<evidence type="ECO:0000256" key="2">
    <source>
        <dbReference type="ARBA" id="ARBA00023015"/>
    </source>
</evidence>
<feature type="region of interest" description="Disordered" evidence="6">
    <location>
        <begin position="235"/>
        <end position="279"/>
    </location>
</feature>
<feature type="compositionally biased region" description="Gly residues" evidence="6">
    <location>
        <begin position="235"/>
        <end position="245"/>
    </location>
</feature>
<dbReference type="InterPro" id="IPR003441">
    <property type="entry name" value="NAC-dom"/>
</dbReference>
<gene>
    <name evidence="8" type="ORF">BRAPAZ1V2_A10P01040.2</name>
</gene>
<name>A0A8D9MEB2_BRACM</name>
<evidence type="ECO:0000259" key="7">
    <source>
        <dbReference type="PROSITE" id="PS51005"/>
    </source>
</evidence>
<dbReference type="SUPFAM" id="SSF101941">
    <property type="entry name" value="NAC domain"/>
    <property type="match status" value="2"/>
</dbReference>
<protein>
    <recommendedName>
        <fullName evidence="7">NAC domain-containing protein</fullName>
    </recommendedName>
</protein>
<feature type="domain" description="NAC" evidence="7">
    <location>
        <begin position="5"/>
        <end position="162"/>
    </location>
</feature>
<evidence type="ECO:0000256" key="5">
    <source>
        <dbReference type="ARBA" id="ARBA00023242"/>
    </source>
</evidence>
<reference evidence="8 9" key="1">
    <citation type="submission" date="2021-07" db="EMBL/GenBank/DDBJ databases">
        <authorList>
            <consortium name="Genoscope - CEA"/>
            <person name="William W."/>
        </authorList>
    </citation>
    <scope>NUCLEOTIDE SEQUENCE [LARGE SCALE GENOMIC DNA]</scope>
</reference>
<accession>A0A8D9MEB2</accession>
<dbReference type="PROSITE" id="PS51005">
    <property type="entry name" value="NAC"/>
    <property type="match status" value="2"/>
</dbReference>
<keyword evidence="4" id="KW-0804">Transcription</keyword>
<evidence type="ECO:0000256" key="3">
    <source>
        <dbReference type="ARBA" id="ARBA00023125"/>
    </source>
</evidence>
<dbReference type="Gramene" id="A10p01040.2_BraZ1">
    <property type="protein sequence ID" value="A10p01040.2_BraZ1.CDS"/>
    <property type="gene ID" value="A10g01040.2_BraZ1"/>
</dbReference>
<evidence type="ECO:0000313" key="9">
    <source>
        <dbReference type="Proteomes" id="UP000694005"/>
    </source>
</evidence>
<dbReference type="Proteomes" id="UP000694005">
    <property type="component" value="Chromosome A10"/>
</dbReference>
<organism evidence="8 9">
    <name type="scientific">Brassica campestris</name>
    <name type="common">Field mustard</name>
    <dbReference type="NCBI Taxonomy" id="3711"/>
    <lineage>
        <taxon>Eukaryota</taxon>
        <taxon>Viridiplantae</taxon>
        <taxon>Streptophyta</taxon>
        <taxon>Embryophyta</taxon>
        <taxon>Tracheophyta</taxon>
        <taxon>Spermatophyta</taxon>
        <taxon>Magnoliopsida</taxon>
        <taxon>eudicotyledons</taxon>
        <taxon>Gunneridae</taxon>
        <taxon>Pentapetalae</taxon>
        <taxon>rosids</taxon>
        <taxon>malvids</taxon>
        <taxon>Brassicales</taxon>
        <taxon>Brassicaceae</taxon>
        <taxon>Brassiceae</taxon>
        <taxon>Brassica</taxon>
    </lineage>
</organism>
<keyword evidence="5" id="KW-0539">Nucleus</keyword>
<keyword evidence="3" id="KW-0238">DNA-binding</keyword>
<dbReference type="EMBL" id="LS974626">
    <property type="protein sequence ID" value="CAG7908858.1"/>
    <property type="molecule type" value="Genomic_DNA"/>
</dbReference>
<feature type="compositionally biased region" description="Basic and acidic residues" evidence="6">
    <location>
        <begin position="330"/>
        <end position="339"/>
    </location>
</feature>
<evidence type="ECO:0000256" key="4">
    <source>
        <dbReference type="ARBA" id="ARBA00023163"/>
    </source>
</evidence>
<proteinExistence type="predicted"/>
<feature type="domain" description="NAC" evidence="7">
    <location>
        <begin position="266"/>
        <end position="411"/>
    </location>
</feature>
<evidence type="ECO:0000256" key="1">
    <source>
        <dbReference type="ARBA" id="ARBA00004123"/>
    </source>
</evidence>
<dbReference type="Pfam" id="PF02365">
    <property type="entry name" value="NAM"/>
    <property type="match status" value="2"/>
</dbReference>
<dbReference type="Gene3D" id="2.170.150.80">
    <property type="entry name" value="NAC domain"/>
    <property type="match status" value="2"/>
</dbReference>
<feature type="non-terminal residue" evidence="8">
    <location>
        <position position="1"/>
    </location>
</feature>
<dbReference type="AlphaFoldDB" id="A0A8D9MEB2"/>
<comment type="subcellular location">
    <subcellularLocation>
        <location evidence="1">Nucleus</location>
    </subcellularLocation>
</comment>
<dbReference type="GO" id="GO:0003677">
    <property type="term" value="F:DNA binding"/>
    <property type="evidence" value="ECO:0007669"/>
    <property type="project" value="UniProtKB-KW"/>
</dbReference>
<dbReference type="InterPro" id="IPR036093">
    <property type="entry name" value="NAC_dom_sf"/>
</dbReference>